<feature type="domain" description="CBM1" evidence="4">
    <location>
        <begin position="18"/>
        <end position="54"/>
    </location>
</feature>
<dbReference type="PROSITE" id="PS00562">
    <property type="entry name" value="CBM1_1"/>
    <property type="match status" value="1"/>
</dbReference>
<comment type="caution">
    <text evidence="5">The sequence shown here is derived from an EMBL/GenBank/DDBJ whole genome shotgun (WGS) entry which is preliminary data.</text>
</comment>
<feature type="chain" id="PRO_5035729323" evidence="3">
    <location>
        <begin position="19"/>
        <end position="249"/>
    </location>
</feature>
<evidence type="ECO:0000256" key="2">
    <source>
        <dbReference type="SAM" id="MobiDB-lite"/>
    </source>
</evidence>
<dbReference type="GO" id="GO:0005576">
    <property type="term" value="C:extracellular region"/>
    <property type="evidence" value="ECO:0007669"/>
    <property type="project" value="InterPro"/>
</dbReference>
<organism evidence="5 6">
    <name type="scientific">Lachnellula suecica</name>
    <dbReference type="NCBI Taxonomy" id="602035"/>
    <lineage>
        <taxon>Eukaryota</taxon>
        <taxon>Fungi</taxon>
        <taxon>Dikarya</taxon>
        <taxon>Ascomycota</taxon>
        <taxon>Pezizomycotina</taxon>
        <taxon>Leotiomycetes</taxon>
        <taxon>Helotiales</taxon>
        <taxon>Lachnaceae</taxon>
        <taxon>Lachnellula</taxon>
    </lineage>
</organism>
<dbReference type="EMBL" id="QGMK01000165">
    <property type="protein sequence ID" value="TVY83678.1"/>
    <property type="molecule type" value="Genomic_DNA"/>
</dbReference>
<dbReference type="InterPro" id="IPR035971">
    <property type="entry name" value="CBD_sf"/>
</dbReference>
<feature type="region of interest" description="Disordered" evidence="2">
    <location>
        <begin position="73"/>
        <end position="97"/>
    </location>
</feature>
<keyword evidence="6" id="KW-1185">Reference proteome</keyword>
<evidence type="ECO:0000256" key="1">
    <source>
        <dbReference type="ARBA" id="ARBA00022729"/>
    </source>
</evidence>
<sequence length="249" mass="25750">MLSVNSLVALLSATAVYAQQSAYGQCGGTGWAGATTCVSGYTCFETNEYYSQCIPGSNPVPISGGSAPSTTLMTSTISSGSGGTPTTSGGSSATGGPGTTLQSGYYWIRAVEAPNFHDYLQTSPEYVPGTAILDSYTTAGQFQIVSGQLVELVSGGLLYANVEMMANSTVNKLSVTFSTTKNTYGTFAFSGDAVQWDGTAVGVARQNLSAWLVCTNQTLWINLGAYGYMTPAGCADETIHYYNGATAVS</sequence>
<accession>A0A8T9CDL7</accession>
<dbReference type="SUPFAM" id="SSF57180">
    <property type="entry name" value="Cellulose-binding domain"/>
    <property type="match status" value="1"/>
</dbReference>
<feature type="signal peptide" evidence="3">
    <location>
        <begin position="1"/>
        <end position="18"/>
    </location>
</feature>
<keyword evidence="1 3" id="KW-0732">Signal</keyword>
<dbReference type="PROSITE" id="PS51164">
    <property type="entry name" value="CBM1_2"/>
    <property type="match status" value="1"/>
</dbReference>
<reference evidence="5 6" key="1">
    <citation type="submission" date="2018-05" db="EMBL/GenBank/DDBJ databases">
        <title>Genome sequencing and assembly of the regulated plant pathogen Lachnellula willkommii and related sister species for the development of diagnostic species identification markers.</title>
        <authorList>
            <person name="Giroux E."/>
            <person name="Bilodeau G."/>
        </authorList>
    </citation>
    <scope>NUCLEOTIDE SEQUENCE [LARGE SCALE GENOMIC DNA]</scope>
    <source>
        <strain evidence="5 6">CBS 268.59</strain>
    </source>
</reference>
<gene>
    <name evidence="5" type="primary">xynC</name>
    <name evidence="5" type="ORF">LSUE1_G003178</name>
</gene>
<dbReference type="Pfam" id="PF00734">
    <property type="entry name" value="CBM_1"/>
    <property type="match status" value="1"/>
</dbReference>
<proteinExistence type="predicted"/>
<dbReference type="SMART" id="SM00236">
    <property type="entry name" value="fCBD"/>
    <property type="match status" value="1"/>
</dbReference>
<dbReference type="OrthoDB" id="70316at2759"/>
<dbReference type="GO" id="GO:0005975">
    <property type="term" value="P:carbohydrate metabolic process"/>
    <property type="evidence" value="ECO:0007669"/>
    <property type="project" value="InterPro"/>
</dbReference>
<feature type="compositionally biased region" description="Low complexity" evidence="2">
    <location>
        <begin position="73"/>
        <end position="91"/>
    </location>
</feature>
<dbReference type="InterPro" id="IPR000254">
    <property type="entry name" value="CBD"/>
</dbReference>
<dbReference type="GO" id="GO:0030248">
    <property type="term" value="F:cellulose binding"/>
    <property type="evidence" value="ECO:0007669"/>
    <property type="project" value="InterPro"/>
</dbReference>
<dbReference type="AlphaFoldDB" id="A0A8T9CDL7"/>
<dbReference type="Proteomes" id="UP000469558">
    <property type="component" value="Unassembled WGS sequence"/>
</dbReference>
<protein>
    <submittedName>
        <fullName evidence="5">Endo-1,4-beta-xylanase C</fullName>
    </submittedName>
</protein>
<evidence type="ECO:0000256" key="3">
    <source>
        <dbReference type="SAM" id="SignalP"/>
    </source>
</evidence>
<name>A0A8T9CDL7_9HELO</name>
<evidence type="ECO:0000259" key="4">
    <source>
        <dbReference type="PROSITE" id="PS51164"/>
    </source>
</evidence>
<evidence type="ECO:0000313" key="5">
    <source>
        <dbReference type="EMBL" id="TVY83678.1"/>
    </source>
</evidence>
<evidence type="ECO:0000313" key="6">
    <source>
        <dbReference type="Proteomes" id="UP000469558"/>
    </source>
</evidence>